<evidence type="ECO:0000313" key="1">
    <source>
        <dbReference type="EMBL" id="RUP78196.1"/>
    </source>
</evidence>
<dbReference type="Proteomes" id="UP000274545">
    <property type="component" value="Unassembled WGS sequence"/>
</dbReference>
<reference evidence="1 2" key="1">
    <citation type="journal article" date="2019" name="Genome Biol. Evol.">
        <title>Toxin and genome evolution in a Drosophila defensive symbiosis.</title>
        <authorList>
            <person name="Ballinger M.J."/>
            <person name="Gawryluk R.M."/>
            <person name="Perlman S.J."/>
        </authorList>
    </citation>
    <scope>NUCLEOTIDE SEQUENCE [LARGE SCALE GENOMIC DNA]</scope>
    <source>
        <strain evidence="2">sNeo</strain>
    </source>
</reference>
<protein>
    <submittedName>
        <fullName evidence="1">Uncharacterized protein</fullName>
    </submittedName>
</protein>
<accession>A0A3S0SFL1</accession>
<name>A0A3S0SFL1_9MOLU</name>
<dbReference type="AlphaFoldDB" id="A0A3S0SFL1"/>
<proteinExistence type="predicted"/>
<gene>
    <name evidence="1" type="ORF">D6D54_01675</name>
</gene>
<organism evidence="1 2">
    <name type="scientific">Spiroplasma poulsonii</name>
    <dbReference type="NCBI Taxonomy" id="2138"/>
    <lineage>
        <taxon>Bacteria</taxon>
        <taxon>Bacillati</taxon>
        <taxon>Mycoplasmatota</taxon>
        <taxon>Mollicutes</taxon>
        <taxon>Entomoplasmatales</taxon>
        <taxon>Spiroplasmataceae</taxon>
        <taxon>Spiroplasma</taxon>
    </lineage>
</organism>
<evidence type="ECO:0000313" key="2">
    <source>
        <dbReference type="Proteomes" id="UP000274545"/>
    </source>
</evidence>
<dbReference type="EMBL" id="RAHC01000001">
    <property type="protein sequence ID" value="RUP78196.1"/>
    <property type="molecule type" value="Genomic_DNA"/>
</dbReference>
<sequence>MSFFWSKKFWLFLAFNLCHCFPLPIQLKLHCKYYNIKK</sequence>
<comment type="caution">
    <text evidence="1">The sequence shown here is derived from an EMBL/GenBank/DDBJ whole genome shotgun (WGS) entry which is preliminary data.</text>
</comment>